<protein>
    <submittedName>
        <fullName evidence="1">Uncharacterized protein</fullName>
    </submittedName>
</protein>
<accession>A0ABY6PLH0</accession>
<keyword evidence="2" id="KW-1185">Reference proteome</keyword>
<name>A0ABY6PLH0_9ACTN</name>
<organism evidence="1 2">
    <name type="scientific">Streptomyces drozdowiczii</name>
    <dbReference type="NCBI Taxonomy" id="202862"/>
    <lineage>
        <taxon>Bacteria</taxon>
        <taxon>Bacillati</taxon>
        <taxon>Actinomycetota</taxon>
        <taxon>Actinomycetes</taxon>
        <taxon>Kitasatosporales</taxon>
        <taxon>Streptomycetaceae</taxon>
        <taxon>Streptomyces</taxon>
    </lineage>
</organism>
<dbReference type="EMBL" id="CP098740">
    <property type="protein sequence ID" value="UZK52871.1"/>
    <property type="molecule type" value="Genomic_DNA"/>
</dbReference>
<dbReference type="Proteomes" id="UP001164963">
    <property type="component" value="Chromosome"/>
</dbReference>
<proteinExistence type="predicted"/>
<evidence type="ECO:0000313" key="2">
    <source>
        <dbReference type="Proteomes" id="UP001164963"/>
    </source>
</evidence>
<reference evidence="1" key="1">
    <citation type="journal article" date="2022" name="Front. Microbiol.">
        <title>Mirubactin C rescues the lethal effect of cell wall biosynthesis mutations in Bacillus subtilis.</title>
        <authorList>
            <person name="Kepplinger B."/>
            <person name="Wen X."/>
            <person name="Tyler A.R."/>
            <person name="Kim B.Y."/>
            <person name="Brown J."/>
            <person name="Banks P."/>
            <person name="Dashti Y."/>
            <person name="Mackenzie E.S."/>
            <person name="Wills C."/>
            <person name="Kawai Y."/>
            <person name="Waldron K.J."/>
            <person name="Allenby N.E.E."/>
            <person name="Wu L.J."/>
            <person name="Hall M.J."/>
            <person name="Errington J."/>
        </authorList>
    </citation>
    <scope>NUCLEOTIDE SEQUENCE</scope>
    <source>
        <strain evidence="1">MDA8-470</strain>
    </source>
</reference>
<dbReference type="RefSeq" id="WP_265538492.1">
    <property type="nucleotide sequence ID" value="NZ_CP098740.1"/>
</dbReference>
<gene>
    <name evidence="1" type="ORF">NEH16_00950</name>
</gene>
<sequence length="119" mass="13710">MDDDAEAAFTEAPFIDPESDYPCCWFCPALRLPRTGFLVADRPSRDWPFDAADGFRYTVDTRTPVCVHPGRVGLAAERTARTYVDPPLPDPVRDESDGRGRRWWWRLRRPAFRASPARR</sequence>
<evidence type="ECO:0000313" key="1">
    <source>
        <dbReference type="EMBL" id="UZK52871.1"/>
    </source>
</evidence>